<evidence type="ECO:0000313" key="3">
    <source>
        <dbReference type="EMBL" id="AQK80674.1"/>
    </source>
</evidence>
<comment type="similarity">
    <text evidence="1">Belongs to the VAMP-associated protein (VAP) (TC 9.B.17) family.</text>
</comment>
<dbReference type="InterPro" id="IPR013783">
    <property type="entry name" value="Ig-like_fold"/>
</dbReference>
<dbReference type="InterPro" id="IPR000535">
    <property type="entry name" value="MSP_dom"/>
</dbReference>
<feature type="region of interest" description="Disordered" evidence="2">
    <location>
        <begin position="1"/>
        <end position="43"/>
    </location>
</feature>
<dbReference type="InterPro" id="IPR008962">
    <property type="entry name" value="PapD-like_sf"/>
</dbReference>
<dbReference type="InParanoid" id="A0A1D6LLW8"/>
<dbReference type="SMR" id="A0A1D6LLW8"/>
<feature type="region of interest" description="Disordered" evidence="2">
    <location>
        <begin position="230"/>
        <end position="250"/>
    </location>
</feature>
<reference evidence="3" key="1">
    <citation type="submission" date="2015-12" db="EMBL/GenBank/DDBJ databases">
        <title>Update maize B73 reference genome by single molecule sequencing technologies.</title>
        <authorList>
            <consortium name="Maize Genome Sequencing Project"/>
            <person name="Ware D."/>
        </authorList>
    </citation>
    <scope>NUCLEOTIDE SEQUENCE</scope>
    <source>
        <tissue evidence="3">Seedling</tissue>
    </source>
</reference>
<accession>A0A1D6LLW8</accession>
<dbReference type="STRING" id="4577.A0A1D6LLW8"/>
<dbReference type="ExpressionAtlas" id="A0A1D6LLW8">
    <property type="expression patterns" value="baseline"/>
</dbReference>
<evidence type="ECO:0000256" key="1">
    <source>
        <dbReference type="ARBA" id="ARBA00008932"/>
    </source>
</evidence>
<dbReference type="PANTHER" id="PTHR10809:SF103">
    <property type="entry name" value="OS02G0643000 PROTEIN"/>
    <property type="match status" value="1"/>
</dbReference>
<dbReference type="SUPFAM" id="SSF49354">
    <property type="entry name" value="PapD-like"/>
    <property type="match status" value="1"/>
</dbReference>
<name>A0A1D6LLW8_MAIZE</name>
<feature type="compositionally biased region" description="Basic residues" evidence="2">
    <location>
        <begin position="238"/>
        <end position="250"/>
    </location>
</feature>
<dbReference type="AlphaFoldDB" id="A0A1D6LLW8"/>
<gene>
    <name evidence="3" type="ORF">ZEAMMB73_Zm00001d036342</name>
</gene>
<protein>
    <submittedName>
        <fullName evidence="3">Vesicle-associated protein 1-1</fullName>
    </submittedName>
</protein>
<dbReference type="Pfam" id="PF00635">
    <property type="entry name" value="Motile_Sperm"/>
    <property type="match status" value="1"/>
</dbReference>
<feature type="compositionally biased region" description="Basic and acidic residues" evidence="2">
    <location>
        <begin position="8"/>
        <end position="33"/>
    </location>
</feature>
<dbReference type="GO" id="GO:0005789">
    <property type="term" value="C:endoplasmic reticulum membrane"/>
    <property type="evidence" value="ECO:0007669"/>
    <property type="project" value="InterPro"/>
</dbReference>
<feature type="compositionally biased region" description="Basic residues" evidence="2">
    <location>
        <begin position="34"/>
        <end position="43"/>
    </location>
</feature>
<dbReference type="InterPro" id="IPR016763">
    <property type="entry name" value="VAP"/>
</dbReference>
<evidence type="ECO:0000256" key="2">
    <source>
        <dbReference type="SAM" id="MobiDB-lite"/>
    </source>
</evidence>
<organism evidence="3">
    <name type="scientific">Zea mays</name>
    <name type="common">Maize</name>
    <dbReference type="NCBI Taxonomy" id="4577"/>
    <lineage>
        <taxon>Eukaryota</taxon>
        <taxon>Viridiplantae</taxon>
        <taxon>Streptophyta</taxon>
        <taxon>Embryophyta</taxon>
        <taxon>Tracheophyta</taxon>
        <taxon>Spermatophyta</taxon>
        <taxon>Magnoliopsida</taxon>
        <taxon>Liliopsida</taxon>
        <taxon>Poales</taxon>
        <taxon>Poaceae</taxon>
        <taxon>PACMAD clade</taxon>
        <taxon>Panicoideae</taxon>
        <taxon>Andropogonodae</taxon>
        <taxon>Andropogoneae</taxon>
        <taxon>Tripsacinae</taxon>
        <taxon>Zea</taxon>
    </lineage>
</organism>
<dbReference type="PROSITE" id="PS50202">
    <property type="entry name" value="MSP"/>
    <property type="match status" value="1"/>
</dbReference>
<sequence length="250" mass="28646">MVTNASHTHGEREREREREREGEGRHRNSESPPRRSHHHRGLRPVRLRRSFCSRMSTESGELLGIDPVELRFPFELNKQISCTLQLTNKTDKQVAFKVKTTSPKKYCVRPNNSMVVPRSKADIVVTMQAQWDAPPYMHCKDKFLVQSAIMAKEIMSKEVTGDMFTKDSGNIVDEVKLKVVYTAPSSSQSEGFEDGNLGSLSYQELGYCLTITFWHFALISDSLQYPPSKSESGSFFARNKRTQRIRKNNL</sequence>
<dbReference type="FunFam" id="2.60.40.10:FF:000813">
    <property type="entry name" value="Vesicle-associated protein 1-1"/>
    <property type="match status" value="1"/>
</dbReference>
<dbReference type="PaxDb" id="4577-GRMZM2G318459_P01"/>
<dbReference type="EMBL" id="CM000782">
    <property type="protein sequence ID" value="AQK80674.1"/>
    <property type="molecule type" value="Genomic_DNA"/>
</dbReference>
<proteinExistence type="inferred from homology"/>
<dbReference type="eggNOG" id="KOG0439">
    <property type="taxonomic scope" value="Eukaryota"/>
</dbReference>
<dbReference type="PANTHER" id="PTHR10809">
    <property type="entry name" value="VESICLE-ASSOCIATED MEMBRANE PROTEIN-ASSOCIATED PROTEIN"/>
    <property type="match status" value="1"/>
</dbReference>
<dbReference type="Gene3D" id="2.60.40.10">
    <property type="entry name" value="Immunoglobulins"/>
    <property type="match status" value="1"/>
</dbReference>